<dbReference type="EMBL" id="FIZP01000001">
    <property type="protein sequence ID" value="CZE46099.1"/>
    <property type="molecule type" value="Genomic_DNA"/>
</dbReference>
<dbReference type="InterPro" id="IPR011250">
    <property type="entry name" value="OMP/PagP_B-barrel"/>
</dbReference>
<dbReference type="Proteomes" id="UP000069632">
    <property type="component" value="Unassembled WGS sequence"/>
</dbReference>
<proteinExistence type="predicted"/>
<name>A0A128EAY7_9BACT</name>
<keyword evidence="2" id="KW-1185">Reference proteome</keyword>
<organism evidence="1 2">
    <name type="scientific">Campylobacter geochelonis</name>
    <dbReference type="NCBI Taxonomy" id="1780362"/>
    <lineage>
        <taxon>Bacteria</taxon>
        <taxon>Pseudomonadati</taxon>
        <taxon>Campylobacterota</taxon>
        <taxon>Epsilonproteobacteria</taxon>
        <taxon>Campylobacterales</taxon>
        <taxon>Campylobacteraceae</taxon>
        <taxon>Campylobacter</taxon>
    </lineage>
</organism>
<accession>A0A128EAY7</accession>
<evidence type="ECO:0000313" key="2">
    <source>
        <dbReference type="Proteomes" id="UP000069632"/>
    </source>
</evidence>
<gene>
    <name evidence="1" type="ORF">ERS672216_00195</name>
</gene>
<reference evidence="1 2" key="1">
    <citation type="submission" date="2016-02" db="EMBL/GenBank/DDBJ databases">
        <authorList>
            <consortium name="Pathogen Informatics"/>
        </authorList>
    </citation>
    <scope>NUCLEOTIDE SEQUENCE [LARGE SCALE GENOMIC DNA]</scope>
    <source>
        <strain evidence="1 2">RC20</strain>
    </source>
</reference>
<dbReference type="OrthoDB" id="5360840at2"/>
<dbReference type="Gene3D" id="2.40.160.20">
    <property type="match status" value="1"/>
</dbReference>
<evidence type="ECO:0000313" key="1">
    <source>
        <dbReference type="EMBL" id="CZE46099.1"/>
    </source>
</evidence>
<sequence>MGIKGGYDFDKFRVYGAYEYGLKGSISESGVLANGPYDSKLEWKRHNFLVGADLTPKVGNNFKFLAGVYAGYSLLDLKADLNFGANSYSETDRVGGFIYGAKVGGIYSVNANNELELGYRYDKANYDSISNGNIDVDESNHGPYIGYNYKF</sequence>
<dbReference type="AlphaFoldDB" id="A0A128EAY7"/>
<protein>
    <submittedName>
        <fullName evidence="1">Outer membrane protein</fullName>
    </submittedName>
</protein>
<dbReference type="SUPFAM" id="SSF56925">
    <property type="entry name" value="OMPA-like"/>
    <property type="match status" value="1"/>
</dbReference>